<evidence type="ECO:0000256" key="2">
    <source>
        <dbReference type="ARBA" id="ARBA00022741"/>
    </source>
</evidence>
<dbReference type="Proteomes" id="UP000823921">
    <property type="component" value="Unassembled WGS sequence"/>
</dbReference>
<dbReference type="PROSITE" id="PS50893">
    <property type="entry name" value="ABC_TRANSPORTER_2"/>
    <property type="match status" value="1"/>
</dbReference>
<sequence>MLYEIHDLNFSYPGGPPVLEQVCLTLKEGEILTVLGPNGAGKSTLLNCMMGLLPTRAGAVRLCGRDITAMSEREIARLAGYVPQNHTPVFDYSVLEFVLMGRAALLSPLARPGPEDRREAEQALEAMGLSHLAHRPYTDISGGERQQATVARAIVRHPKVVLFDEPTAHLDFGNQLRVLRMVRRLSEEGYATVVTTHNPDHAILLGGTAAVLDRQGCLRSGPAEELLTEELLRQIYDTQLLVRYNEELGRRVCLYPPL</sequence>
<dbReference type="GO" id="GO:0005524">
    <property type="term" value="F:ATP binding"/>
    <property type="evidence" value="ECO:0007669"/>
    <property type="project" value="UniProtKB-KW"/>
</dbReference>
<name>A0A9D2MLG7_9FIRM</name>
<dbReference type="GO" id="GO:0016887">
    <property type="term" value="F:ATP hydrolysis activity"/>
    <property type="evidence" value="ECO:0007669"/>
    <property type="project" value="InterPro"/>
</dbReference>
<dbReference type="Gene3D" id="3.40.50.300">
    <property type="entry name" value="P-loop containing nucleotide triphosphate hydrolases"/>
    <property type="match status" value="1"/>
</dbReference>
<dbReference type="SMART" id="SM00382">
    <property type="entry name" value="AAA"/>
    <property type="match status" value="1"/>
</dbReference>
<dbReference type="CDD" id="cd03214">
    <property type="entry name" value="ABC_Iron-Siderophores_B12_Hemin"/>
    <property type="match status" value="1"/>
</dbReference>
<keyword evidence="2" id="KW-0547">Nucleotide-binding</keyword>
<evidence type="ECO:0000313" key="6">
    <source>
        <dbReference type="Proteomes" id="UP000823921"/>
    </source>
</evidence>
<evidence type="ECO:0000313" key="5">
    <source>
        <dbReference type="EMBL" id="HJB79900.1"/>
    </source>
</evidence>
<dbReference type="FunFam" id="3.40.50.300:FF:000134">
    <property type="entry name" value="Iron-enterobactin ABC transporter ATP-binding protein"/>
    <property type="match status" value="1"/>
</dbReference>
<gene>
    <name evidence="5" type="ORF">H9712_02840</name>
</gene>
<evidence type="ECO:0000259" key="4">
    <source>
        <dbReference type="PROSITE" id="PS50893"/>
    </source>
</evidence>
<dbReference type="EMBL" id="DWXO01000026">
    <property type="protein sequence ID" value="HJB79900.1"/>
    <property type="molecule type" value="Genomic_DNA"/>
</dbReference>
<dbReference type="PANTHER" id="PTHR42734">
    <property type="entry name" value="METAL TRANSPORT SYSTEM ATP-BINDING PROTEIN TM_0124-RELATED"/>
    <property type="match status" value="1"/>
</dbReference>
<dbReference type="PANTHER" id="PTHR42734:SF19">
    <property type="entry name" value="IRON COMPOUNDS ABC TRANSPORTER, ATP-BINDING PROTEIN"/>
    <property type="match status" value="1"/>
</dbReference>
<evidence type="ECO:0000256" key="1">
    <source>
        <dbReference type="ARBA" id="ARBA00022448"/>
    </source>
</evidence>
<reference evidence="5" key="1">
    <citation type="journal article" date="2021" name="PeerJ">
        <title>Extensive microbial diversity within the chicken gut microbiome revealed by metagenomics and culture.</title>
        <authorList>
            <person name="Gilroy R."/>
            <person name="Ravi A."/>
            <person name="Getino M."/>
            <person name="Pursley I."/>
            <person name="Horton D.L."/>
            <person name="Alikhan N.F."/>
            <person name="Baker D."/>
            <person name="Gharbi K."/>
            <person name="Hall N."/>
            <person name="Watson M."/>
            <person name="Adriaenssens E.M."/>
            <person name="Foster-Nyarko E."/>
            <person name="Jarju S."/>
            <person name="Secka A."/>
            <person name="Antonio M."/>
            <person name="Oren A."/>
            <person name="Chaudhuri R.R."/>
            <person name="La Ragione R."/>
            <person name="Hildebrand F."/>
            <person name="Pallen M.J."/>
        </authorList>
    </citation>
    <scope>NUCLEOTIDE SEQUENCE</scope>
    <source>
        <strain evidence="5">CHK192-8294</strain>
    </source>
</reference>
<keyword evidence="3 5" id="KW-0067">ATP-binding</keyword>
<keyword evidence="1" id="KW-0813">Transport</keyword>
<dbReference type="Pfam" id="PF00005">
    <property type="entry name" value="ABC_tran"/>
    <property type="match status" value="1"/>
</dbReference>
<evidence type="ECO:0000256" key="3">
    <source>
        <dbReference type="ARBA" id="ARBA00022840"/>
    </source>
</evidence>
<dbReference type="AlphaFoldDB" id="A0A9D2MLG7"/>
<comment type="caution">
    <text evidence="5">The sequence shown here is derived from an EMBL/GenBank/DDBJ whole genome shotgun (WGS) entry which is preliminary data.</text>
</comment>
<proteinExistence type="predicted"/>
<dbReference type="SUPFAM" id="SSF52540">
    <property type="entry name" value="P-loop containing nucleoside triphosphate hydrolases"/>
    <property type="match status" value="1"/>
</dbReference>
<organism evidence="5 6">
    <name type="scientific">Candidatus Flavonifractor intestinigallinarum</name>
    <dbReference type="NCBI Taxonomy" id="2838586"/>
    <lineage>
        <taxon>Bacteria</taxon>
        <taxon>Bacillati</taxon>
        <taxon>Bacillota</taxon>
        <taxon>Clostridia</taxon>
        <taxon>Eubacteriales</taxon>
        <taxon>Oscillospiraceae</taxon>
        <taxon>Flavonifractor</taxon>
    </lineage>
</organism>
<dbReference type="InterPro" id="IPR003593">
    <property type="entry name" value="AAA+_ATPase"/>
</dbReference>
<dbReference type="InterPro" id="IPR050153">
    <property type="entry name" value="Metal_Ion_Import_ABC"/>
</dbReference>
<dbReference type="InterPro" id="IPR003439">
    <property type="entry name" value="ABC_transporter-like_ATP-bd"/>
</dbReference>
<reference evidence="5" key="2">
    <citation type="submission" date="2021-04" db="EMBL/GenBank/DDBJ databases">
        <authorList>
            <person name="Gilroy R."/>
        </authorList>
    </citation>
    <scope>NUCLEOTIDE SEQUENCE</scope>
    <source>
        <strain evidence="5">CHK192-8294</strain>
    </source>
</reference>
<dbReference type="InterPro" id="IPR027417">
    <property type="entry name" value="P-loop_NTPase"/>
</dbReference>
<accession>A0A9D2MLG7</accession>
<protein>
    <submittedName>
        <fullName evidence="5">ABC transporter ATP-binding protein</fullName>
    </submittedName>
</protein>
<feature type="domain" description="ABC transporter" evidence="4">
    <location>
        <begin position="3"/>
        <end position="239"/>
    </location>
</feature>